<dbReference type="RefSeq" id="XP_001744452.1">
    <property type="nucleotide sequence ID" value="XM_001744400.1"/>
</dbReference>
<dbReference type="GeneID" id="5889746"/>
<keyword evidence="3" id="KW-0808">Transferase</keyword>
<keyword evidence="6" id="KW-1185">Reference proteome</keyword>
<dbReference type="PANTHER" id="PTHR44942">
    <property type="entry name" value="METHYLTRANSF_11 DOMAIN-CONTAINING PROTEIN"/>
    <property type="match status" value="1"/>
</dbReference>
<dbReference type="STRING" id="81824.A9UVH5"/>
<dbReference type="InterPro" id="IPR029063">
    <property type="entry name" value="SAM-dependent_MTases_sf"/>
</dbReference>
<dbReference type="Gene3D" id="3.40.50.150">
    <property type="entry name" value="Vaccinia Virus protein VP39"/>
    <property type="match status" value="1"/>
</dbReference>
<dbReference type="KEGG" id="mbr:MONBRDRAFT_6966"/>
<dbReference type="AlphaFoldDB" id="A9UVH5"/>
<keyword evidence="2" id="KW-0489">Methyltransferase</keyword>
<organism evidence="5 6">
    <name type="scientific">Monosiga brevicollis</name>
    <name type="common">Choanoflagellate</name>
    <dbReference type="NCBI Taxonomy" id="81824"/>
    <lineage>
        <taxon>Eukaryota</taxon>
        <taxon>Choanoflagellata</taxon>
        <taxon>Craspedida</taxon>
        <taxon>Salpingoecidae</taxon>
        <taxon>Monosiga</taxon>
    </lineage>
</organism>
<dbReference type="PANTHER" id="PTHR44942:SF4">
    <property type="entry name" value="METHYLTRANSFERASE TYPE 11 DOMAIN-CONTAINING PROTEIN"/>
    <property type="match status" value="1"/>
</dbReference>
<dbReference type="GO" id="GO:0032259">
    <property type="term" value="P:methylation"/>
    <property type="evidence" value="ECO:0007669"/>
    <property type="project" value="UniProtKB-KW"/>
</dbReference>
<dbReference type="OMA" id="LQAWHWV"/>
<feature type="domain" description="Methyltransferase type 11" evidence="4">
    <location>
        <begin position="74"/>
        <end position="175"/>
    </location>
</feature>
<dbReference type="Proteomes" id="UP000001357">
    <property type="component" value="Unassembled WGS sequence"/>
</dbReference>
<evidence type="ECO:0000313" key="6">
    <source>
        <dbReference type="Proteomes" id="UP000001357"/>
    </source>
</evidence>
<name>A9UVH5_MONBE</name>
<dbReference type="InterPro" id="IPR051052">
    <property type="entry name" value="Diverse_substrate_MTase"/>
</dbReference>
<dbReference type="CDD" id="cd02440">
    <property type="entry name" value="AdoMet_MTases"/>
    <property type="match status" value="1"/>
</dbReference>
<reference evidence="5 6" key="1">
    <citation type="journal article" date="2008" name="Nature">
        <title>The genome of the choanoflagellate Monosiga brevicollis and the origin of metazoans.</title>
        <authorList>
            <consortium name="JGI Sequencing"/>
            <person name="King N."/>
            <person name="Westbrook M.J."/>
            <person name="Young S.L."/>
            <person name="Kuo A."/>
            <person name="Abedin M."/>
            <person name="Chapman J."/>
            <person name="Fairclough S."/>
            <person name="Hellsten U."/>
            <person name="Isogai Y."/>
            <person name="Letunic I."/>
            <person name="Marr M."/>
            <person name="Pincus D."/>
            <person name="Putnam N."/>
            <person name="Rokas A."/>
            <person name="Wright K.J."/>
            <person name="Zuzow R."/>
            <person name="Dirks W."/>
            <person name="Good M."/>
            <person name="Goodstein D."/>
            <person name="Lemons D."/>
            <person name="Li W."/>
            <person name="Lyons J.B."/>
            <person name="Morris A."/>
            <person name="Nichols S."/>
            <person name="Richter D.J."/>
            <person name="Salamov A."/>
            <person name="Bork P."/>
            <person name="Lim W.A."/>
            <person name="Manning G."/>
            <person name="Miller W.T."/>
            <person name="McGinnis W."/>
            <person name="Shapiro H."/>
            <person name="Tjian R."/>
            <person name="Grigoriev I.V."/>
            <person name="Rokhsar D."/>
        </authorList>
    </citation>
    <scope>NUCLEOTIDE SEQUENCE [LARGE SCALE GENOMIC DNA]</scope>
    <source>
        <strain evidence="6">MX1 / ATCC 50154</strain>
    </source>
</reference>
<dbReference type="InParanoid" id="A9UVH5"/>
<evidence type="ECO:0000256" key="1">
    <source>
        <dbReference type="ARBA" id="ARBA00008361"/>
    </source>
</evidence>
<dbReference type="InterPro" id="IPR013216">
    <property type="entry name" value="Methyltransf_11"/>
</dbReference>
<comment type="similarity">
    <text evidence="1">Belongs to the methyltransferase superfamily.</text>
</comment>
<evidence type="ECO:0000259" key="4">
    <source>
        <dbReference type="Pfam" id="PF08241"/>
    </source>
</evidence>
<dbReference type="Pfam" id="PF08241">
    <property type="entry name" value="Methyltransf_11"/>
    <property type="match status" value="1"/>
</dbReference>
<dbReference type="eggNOG" id="KOG3010">
    <property type="taxonomic scope" value="Eukaryota"/>
</dbReference>
<sequence length="296" mass="33049">MGAGRSLAMSTAASSQPFGTGWIKEEERAGGVFGQYADEYDQLRPHYPASLWDLAIKHVQMRTDTEPCSWTAADIGCGTGRGVADLYRQGWSRIYACEPDPGMLGATRSKLEARIAEHPSASGTDVEYRQCTAEQTGLPAHSCDLVTCLQAWHWVDLVPGLEEMRRILKPGGVLALAWNDRDLTDPLVAAMEETMEAYNPHYQRDARQCDAWGERLVTHNIFTLELQADLPNQLGLANADQVLELLMTFSYVRNALTSTQQDAFLTDMRTRLDAFTFPYSLPLLTRLYLLRPTMPS</sequence>
<evidence type="ECO:0000313" key="5">
    <source>
        <dbReference type="EMBL" id="EDQ90401.1"/>
    </source>
</evidence>
<evidence type="ECO:0000256" key="3">
    <source>
        <dbReference type="ARBA" id="ARBA00022679"/>
    </source>
</evidence>
<accession>A9UVH5</accession>
<dbReference type="GO" id="GO:0008757">
    <property type="term" value="F:S-adenosylmethionine-dependent methyltransferase activity"/>
    <property type="evidence" value="ECO:0007669"/>
    <property type="project" value="InterPro"/>
</dbReference>
<dbReference type="GO" id="GO:0008168">
    <property type="term" value="F:methyltransferase activity"/>
    <property type="evidence" value="ECO:0000318"/>
    <property type="project" value="GO_Central"/>
</dbReference>
<dbReference type="EMBL" id="CH991547">
    <property type="protein sequence ID" value="EDQ90401.1"/>
    <property type="molecule type" value="Genomic_DNA"/>
</dbReference>
<proteinExistence type="inferred from homology"/>
<protein>
    <recommendedName>
        <fullName evidence="4">Methyltransferase type 11 domain-containing protein</fullName>
    </recommendedName>
</protein>
<dbReference type="SUPFAM" id="SSF53335">
    <property type="entry name" value="S-adenosyl-L-methionine-dependent methyltransferases"/>
    <property type="match status" value="1"/>
</dbReference>
<evidence type="ECO:0000256" key="2">
    <source>
        <dbReference type="ARBA" id="ARBA00022603"/>
    </source>
</evidence>
<gene>
    <name evidence="5" type="ORF">MONBRDRAFT_6966</name>
</gene>